<dbReference type="InterPro" id="IPR017441">
    <property type="entry name" value="Protein_kinase_ATP_BS"/>
</dbReference>
<keyword evidence="2 3" id="KW-0067">ATP-binding</keyword>
<dbReference type="SMART" id="SM00220">
    <property type="entry name" value="S_TKc"/>
    <property type="match status" value="1"/>
</dbReference>
<dbReference type="PROSITE" id="PS50011">
    <property type="entry name" value="PROTEIN_KINASE_DOM"/>
    <property type="match status" value="1"/>
</dbReference>
<evidence type="ECO:0000313" key="7">
    <source>
        <dbReference type="Proteomes" id="UP001057474"/>
    </source>
</evidence>
<protein>
    <submittedName>
        <fullName evidence="6">Protein kinase family protein</fullName>
    </submittedName>
</protein>
<feature type="binding site" evidence="3">
    <location>
        <position position="102"/>
    </location>
    <ligand>
        <name>ATP</name>
        <dbReference type="ChEBI" id="CHEBI:30616"/>
    </ligand>
</feature>
<name>A0ABY4Y541_9GAMM</name>
<dbReference type="InterPro" id="IPR011009">
    <property type="entry name" value="Kinase-like_dom_sf"/>
</dbReference>
<dbReference type="InterPro" id="IPR008271">
    <property type="entry name" value="Ser/Thr_kinase_AS"/>
</dbReference>
<dbReference type="RefSeq" id="WP_252578944.1">
    <property type="nucleotide sequence ID" value="NZ_CP071527.1"/>
</dbReference>
<dbReference type="GO" id="GO:0016301">
    <property type="term" value="F:kinase activity"/>
    <property type="evidence" value="ECO:0007669"/>
    <property type="project" value="UniProtKB-KW"/>
</dbReference>
<dbReference type="EMBL" id="CP071527">
    <property type="protein sequence ID" value="USQ12732.1"/>
    <property type="molecule type" value="Genomic_DNA"/>
</dbReference>
<dbReference type="SUPFAM" id="SSF56112">
    <property type="entry name" value="Protein kinase-like (PK-like)"/>
    <property type="match status" value="1"/>
</dbReference>
<dbReference type="InterPro" id="IPR000719">
    <property type="entry name" value="Prot_kinase_dom"/>
</dbReference>
<evidence type="ECO:0000256" key="2">
    <source>
        <dbReference type="ARBA" id="ARBA00022840"/>
    </source>
</evidence>
<dbReference type="Gene3D" id="1.10.510.10">
    <property type="entry name" value="Transferase(Phosphotransferase) domain 1"/>
    <property type="match status" value="1"/>
</dbReference>
<accession>A0ABY4Y541</accession>
<organism evidence="6 7">
    <name type="scientific">Legionella lytica</name>
    <dbReference type="NCBI Taxonomy" id="96232"/>
    <lineage>
        <taxon>Bacteria</taxon>
        <taxon>Pseudomonadati</taxon>
        <taxon>Pseudomonadota</taxon>
        <taxon>Gammaproteobacteria</taxon>
        <taxon>Legionellales</taxon>
        <taxon>Legionellaceae</taxon>
        <taxon>Legionella</taxon>
    </lineage>
</organism>
<sequence length="512" mass="57383">MPIKYIPLAENDIKLLSTVALSPEEQKLLELAIVIDFFNNNPENVKCSRGQKIHDIKLTQSYIKDSEGAIAILGSSFLGRGAFGKVKEARSLGPRSEALAIKIVEIDDEEGLEDLKVEALFNKDLGISRGSMLVRTNSERQKQDVRKGGEDFIDIGTVVSAPLPDDDVPSFGFEFVTDSIYPCKVYQIMENKGDSLQKKIIEARKQFDQVEKSGNVDEKIVASAKLKALEMDFAIKISILISKLGAGLLSSTGTPYAHRDLKPENFVVDRNGKIMVIDCGSMTSKVDVDEFVNYTFKGTLQYAAIDVAELVKEGPKALKVKNGISSLYAQRETGISPVAPVLTNATLDRIALLRTLWNPFDLCSEHAMAIFHRRNFDEMPEELRNVLDTTCIMPHVDVDRRMETPQFFAALLIEYKEKKTITAGRITEIRKSPELQQQLIFSFERKVDEVVEDLVTVTPSEEITDEKTMGIDLFQALKERVHQARMELAEKTSNETSQSDEMGLTNSFRFLR</sequence>
<dbReference type="Proteomes" id="UP001057474">
    <property type="component" value="Chromosome"/>
</dbReference>
<evidence type="ECO:0000313" key="6">
    <source>
        <dbReference type="EMBL" id="USQ12732.1"/>
    </source>
</evidence>
<evidence type="ECO:0000259" key="5">
    <source>
        <dbReference type="PROSITE" id="PS50011"/>
    </source>
</evidence>
<dbReference type="PROSITE" id="PS00107">
    <property type="entry name" value="PROTEIN_KINASE_ATP"/>
    <property type="match status" value="1"/>
</dbReference>
<reference evidence="6" key="1">
    <citation type="submission" date="2021-03" db="EMBL/GenBank/DDBJ databases">
        <title>Legionella lytica PCM 2298.</title>
        <authorList>
            <person name="Koper P."/>
        </authorList>
    </citation>
    <scope>NUCLEOTIDE SEQUENCE</scope>
    <source>
        <strain evidence="6">PCM 2298</strain>
    </source>
</reference>
<keyword evidence="6" id="KW-0808">Transferase</keyword>
<feature type="domain" description="Protein kinase" evidence="5">
    <location>
        <begin position="72"/>
        <end position="474"/>
    </location>
</feature>
<feature type="region of interest" description="Disordered" evidence="4">
    <location>
        <begin position="489"/>
        <end position="512"/>
    </location>
</feature>
<evidence type="ECO:0000256" key="1">
    <source>
        <dbReference type="ARBA" id="ARBA00022741"/>
    </source>
</evidence>
<proteinExistence type="predicted"/>
<dbReference type="PROSITE" id="PS00108">
    <property type="entry name" value="PROTEIN_KINASE_ST"/>
    <property type="match status" value="1"/>
</dbReference>
<feature type="compositionally biased region" description="Polar residues" evidence="4">
    <location>
        <begin position="494"/>
        <end position="512"/>
    </location>
</feature>
<keyword evidence="1 3" id="KW-0547">Nucleotide-binding</keyword>
<keyword evidence="7" id="KW-1185">Reference proteome</keyword>
<evidence type="ECO:0000256" key="3">
    <source>
        <dbReference type="PROSITE-ProRule" id="PRU10141"/>
    </source>
</evidence>
<keyword evidence="6" id="KW-0418">Kinase</keyword>
<evidence type="ECO:0000256" key="4">
    <source>
        <dbReference type="SAM" id="MobiDB-lite"/>
    </source>
</evidence>
<gene>
    <name evidence="6" type="ORF">J2N86_08415</name>
</gene>